<evidence type="ECO:0000313" key="3">
    <source>
        <dbReference type="Proteomes" id="UP000244005"/>
    </source>
</evidence>
<reference evidence="3" key="1">
    <citation type="journal article" date="2017" name="Cell">
        <title>Insights into land plant evolution garnered from the Marchantia polymorpha genome.</title>
        <authorList>
            <person name="Bowman J.L."/>
            <person name="Kohchi T."/>
            <person name="Yamato K.T."/>
            <person name="Jenkins J."/>
            <person name="Shu S."/>
            <person name="Ishizaki K."/>
            <person name="Yamaoka S."/>
            <person name="Nishihama R."/>
            <person name="Nakamura Y."/>
            <person name="Berger F."/>
            <person name="Adam C."/>
            <person name="Aki S.S."/>
            <person name="Althoff F."/>
            <person name="Araki T."/>
            <person name="Arteaga-Vazquez M.A."/>
            <person name="Balasubrmanian S."/>
            <person name="Barry K."/>
            <person name="Bauer D."/>
            <person name="Boehm C.R."/>
            <person name="Briginshaw L."/>
            <person name="Caballero-Perez J."/>
            <person name="Catarino B."/>
            <person name="Chen F."/>
            <person name="Chiyoda S."/>
            <person name="Chovatia M."/>
            <person name="Davies K.M."/>
            <person name="Delmans M."/>
            <person name="Demura T."/>
            <person name="Dierschke T."/>
            <person name="Dolan L."/>
            <person name="Dorantes-Acosta A.E."/>
            <person name="Eklund D.M."/>
            <person name="Florent S.N."/>
            <person name="Flores-Sandoval E."/>
            <person name="Fujiyama A."/>
            <person name="Fukuzawa H."/>
            <person name="Galik B."/>
            <person name="Grimanelli D."/>
            <person name="Grimwood J."/>
            <person name="Grossniklaus U."/>
            <person name="Hamada T."/>
            <person name="Haseloff J."/>
            <person name="Hetherington A.J."/>
            <person name="Higo A."/>
            <person name="Hirakawa Y."/>
            <person name="Hundley H.N."/>
            <person name="Ikeda Y."/>
            <person name="Inoue K."/>
            <person name="Inoue S.I."/>
            <person name="Ishida S."/>
            <person name="Jia Q."/>
            <person name="Kakita M."/>
            <person name="Kanazawa T."/>
            <person name="Kawai Y."/>
            <person name="Kawashima T."/>
            <person name="Kennedy M."/>
            <person name="Kinose K."/>
            <person name="Kinoshita T."/>
            <person name="Kohara Y."/>
            <person name="Koide E."/>
            <person name="Komatsu K."/>
            <person name="Kopischke S."/>
            <person name="Kubo M."/>
            <person name="Kyozuka J."/>
            <person name="Lagercrantz U."/>
            <person name="Lin S.S."/>
            <person name="Lindquist E."/>
            <person name="Lipzen A.M."/>
            <person name="Lu C.W."/>
            <person name="De Luna E."/>
            <person name="Martienssen R.A."/>
            <person name="Minamino N."/>
            <person name="Mizutani M."/>
            <person name="Mizutani M."/>
            <person name="Mochizuki N."/>
            <person name="Monte I."/>
            <person name="Mosher R."/>
            <person name="Nagasaki H."/>
            <person name="Nakagami H."/>
            <person name="Naramoto S."/>
            <person name="Nishitani K."/>
            <person name="Ohtani M."/>
            <person name="Okamoto T."/>
            <person name="Okumura M."/>
            <person name="Phillips J."/>
            <person name="Pollak B."/>
            <person name="Reinders A."/>
            <person name="Rovekamp M."/>
            <person name="Sano R."/>
            <person name="Sawa S."/>
            <person name="Schmid M.W."/>
            <person name="Shirakawa M."/>
            <person name="Solano R."/>
            <person name="Spunde A."/>
            <person name="Suetsugu N."/>
            <person name="Sugano S."/>
            <person name="Sugiyama A."/>
            <person name="Sun R."/>
            <person name="Suzuki Y."/>
            <person name="Takenaka M."/>
            <person name="Takezawa D."/>
            <person name="Tomogane H."/>
            <person name="Tsuzuki M."/>
            <person name="Ueda T."/>
            <person name="Umeda M."/>
            <person name="Ward J.M."/>
            <person name="Watanabe Y."/>
            <person name="Yazaki K."/>
            <person name="Yokoyama R."/>
            <person name="Yoshitake Y."/>
            <person name="Yotsui I."/>
            <person name="Zachgo S."/>
            <person name="Schmutz J."/>
        </authorList>
    </citation>
    <scope>NUCLEOTIDE SEQUENCE [LARGE SCALE GENOMIC DNA]</scope>
    <source>
        <strain evidence="3">Tak-1</strain>
    </source>
</reference>
<dbReference type="AlphaFoldDB" id="A0A2R6WDD4"/>
<name>A0A2R6WDD4_MARPO</name>
<feature type="region of interest" description="Disordered" evidence="1">
    <location>
        <begin position="1"/>
        <end position="20"/>
    </location>
</feature>
<dbReference type="Proteomes" id="UP000244005">
    <property type="component" value="Unassembled WGS sequence"/>
</dbReference>
<sequence>MHKQASSGRAVQCSSFRPNPSLENQKGGDLANMAMKKVLIAFLAMVCLAATVSAQFDTAICGPYTEDSPLIEDVKVAVDWIRTISNAECCQTSSRQCTTLYSYNSTDLDLCGQFDTCIGCNLPAGAYYDEILAQCVSLLPSGQRVVHGYIEKAESNGDTFKYVIEPRKCMPTSYQNKIIKQIVN</sequence>
<dbReference type="OrthoDB" id="10372205at2759"/>
<protein>
    <submittedName>
        <fullName evidence="2">Uncharacterized protein</fullName>
    </submittedName>
</protein>
<evidence type="ECO:0000256" key="1">
    <source>
        <dbReference type="SAM" id="MobiDB-lite"/>
    </source>
</evidence>
<gene>
    <name evidence="2" type="ORF">MARPO_0106s0033</name>
</gene>
<evidence type="ECO:0000313" key="2">
    <source>
        <dbReference type="EMBL" id="PTQ31842.1"/>
    </source>
</evidence>
<keyword evidence="3" id="KW-1185">Reference proteome</keyword>
<dbReference type="EMBL" id="KZ772778">
    <property type="protein sequence ID" value="PTQ31842.1"/>
    <property type="molecule type" value="Genomic_DNA"/>
</dbReference>
<proteinExistence type="predicted"/>
<accession>A0A2R6WDD4</accession>
<organism evidence="2 3">
    <name type="scientific">Marchantia polymorpha</name>
    <name type="common">Common liverwort</name>
    <name type="synonym">Marchantia aquatica</name>
    <dbReference type="NCBI Taxonomy" id="3197"/>
    <lineage>
        <taxon>Eukaryota</taxon>
        <taxon>Viridiplantae</taxon>
        <taxon>Streptophyta</taxon>
        <taxon>Embryophyta</taxon>
        <taxon>Marchantiophyta</taxon>
        <taxon>Marchantiopsida</taxon>
        <taxon>Marchantiidae</taxon>
        <taxon>Marchantiales</taxon>
        <taxon>Marchantiaceae</taxon>
        <taxon>Marchantia</taxon>
    </lineage>
</organism>